<name>A0A811UZ57_CERCA</name>
<comment type="caution">
    <text evidence="1">The sequence shown here is derived from an EMBL/GenBank/DDBJ whole genome shotgun (WGS) entry which is preliminary data.</text>
</comment>
<protein>
    <submittedName>
        <fullName evidence="1">(Mediterranean fruit fly) hypothetical protein</fullName>
    </submittedName>
</protein>
<dbReference type="AlphaFoldDB" id="A0A811UZ57"/>
<sequence>MGENKSTEIITESEVVDLPKYCFYNKFLLVEELALERNYLKLHNGRCTVIGKLHYDHNGYFVLGNINLSSILPRDYSLPEGVISLRLFKFATSNVLENGRYCEICGEVVLWSPNHTPVKWLPTTPRGVLECELQKCEKMNKIQLLELMQAKYQPAINIFQLDYIECPSELIQRHLKIRLIT</sequence>
<dbReference type="Proteomes" id="UP000606786">
    <property type="component" value="Unassembled WGS sequence"/>
</dbReference>
<proteinExistence type="predicted"/>
<gene>
    <name evidence="1" type="ORF">CCAP1982_LOCUS12346</name>
</gene>
<organism evidence="1 2">
    <name type="scientific">Ceratitis capitata</name>
    <name type="common">Mediterranean fruit fly</name>
    <name type="synonym">Tephritis capitata</name>
    <dbReference type="NCBI Taxonomy" id="7213"/>
    <lineage>
        <taxon>Eukaryota</taxon>
        <taxon>Metazoa</taxon>
        <taxon>Ecdysozoa</taxon>
        <taxon>Arthropoda</taxon>
        <taxon>Hexapoda</taxon>
        <taxon>Insecta</taxon>
        <taxon>Pterygota</taxon>
        <taxon>Neoptera</taxon>
        <taxon>Endopterygota</taxon>
        <taxon>Diptera</taxon>
        <taxon>Brachycera</taxon>
        <taxon>Muscomorpha</taxon>
        <taxon>Tephritoidea</taxon>
        <taxon>Tephritidae</taxon>
        <taxon>Ceratitis</taxon>
        <taxon>Ceratitis</taxon>
    </lineage>
</organism>
<reference evidence="1" key="1">
    <citation type="submission" date="2020-11" db="EMBL/GenBank/DDBJ databases">
        <authorList>
            <person name="Whitehead M."/>
        </authorList>
    </citation>
    <scope>NUCLEOTIDE SEQUENCE</scope>
    <source>
        <strain evidence="1">EGII</strain>
    </source>
</reference>
<accession>A0A811UZ57</accession>
<keyword evidence="2" id="KW-1185">Reference proteome</keyword>
<evidence type="ECO:0000313" key="1">
    <source>
        <dbReference type="EMBL" id="CAD7003921.1"/>
    </source>
</evidence>
<dbReference type="EMBL" id="CAJHJT010000034">
    <property type="protein sequence ID" value="CAD7003921.1"/>
    <property type="molecule type" value="Genomic_DNA"/>
</dbReference>
<evidence type="ECO:0000313" key="2">
    <source>
        <dbReference type="Proteomes" id="UP000606786"/>
    </source>
</evidence>
<dbReference type="OrthoDB" id="8054762at2759"/>